<dbReference type="PANTHER" id="PTHR16231">
    <property type="entry name" value="COMM DOMAIN-CONTAINING PROTEIN 4-8 FAMILY MEMBER"/>
    <property type="match status" value="1"/>
</dbReference>
<feature type="compositionally biased region" description="Acidic residues" evidence="1">
    <location>
        <begin position="183"/>
        <end position="194"/>
    </location>
</feature>
<evidence type="ECO:0000259" key="2">
    <source>
        <dbReference type="PROSITE" id="PS51269"/>
    </source>
</evidence>
<gene>
    <name evidence="3" type="ORF">PPAR1163_LOCUS25325</name>
</gene>
<protein>
    <recommendedName>
        <fullName evidence="2">COMM domain-containing protein</fullName>
    </recommendedName>
</protein>
<dbReference type="Pfam" id="PF21672">
    <property type="entry name" value="COMM_HN"/>
    <property type="match status" value="1"/>
</dbReference>
<sequence>MRFRFCGDLDAPDWLLAEIATLSRISSVRMKLLVKQVMRFVATGDMDHEKVLKLTKDTLYVDDGASDLKGALAALDFIITSAAKYNVEDSTLLQEVQQLGLPKENSEALSRQYRAAREELRERLAARSYRVNKLVGLDWRVDYVMASSADEAGGEAASEGPLVHVKWTLDRRPFEPKPPGGGDADDDAAEDAEGADASRPLSAVRADGDRVVDAAMEMSVERFTVLFRELRQARELMRSVER</sequence>
<dbReference type="EMBL" id="HBGJ01040185">
    <property type="protein sequence ID" value="CAD9266899.1"/>
    <property type="molecule type" value="Transcribed_RNA"/>
</dbReference>
<organism evidence="3">
    <name type="scientific">Phaeomonas parva</name>
    <dbReference type="NCBI Taxonomy" id="124430"/>
    <lineage>
        <taxon>Eukaryota</taxon>
        <taxon>Sar</taxon>
        <taxon>Stramenopiles</taxon>
        <taxon>Ochrophyta</taxon>
        <taxon>Pinguiophyceae</taxon>
        <taxon>Pinguiochrysidales</taxon>
        <taxon>Pinguiochrysidaceae</taxon>
        <taxon>Phaeomonas</taxon>
    </lineage>
</organism>
<proteinExistence type="predicted"/>
<reference evidence="3" key="1">
    <citation type="submission" date="2021-01" db="EMBL/GenBank/DDBJ databases">
        <authorList>
            <person name="Corre E."/>
            <person name="Pelletier E."/>
            <person name="Niang G."/>
            <person name="Scheremetjew M."/>
            <person name="Finn R."/>
            <person name="Kale V."/>
            <person name="Holt S."/>
            <person name="Cochrane G."/>
            <person name="Meng A."/>
            <person name="Brown T."/>
            <person name="Cohen L."/>
        </authorList>
    </citation>
    <scope>NUCLEOTIDE SEQUENCE</scope>
    <source>
        <strain evidence="3">CCMP2877</strain>
    </source>
</reference>
<dbReference type="InterPro" id="IPR017920">
    <property type="entry name" value="COMM"/>
</dbReference>
<name>A0A7S1UFS0_9STRA</name>
<dbReference type="PANTHER" id="PTHR16231:SF4">
    <property type="entry name" value="COMM DOMAIN-CONTAINING PROTEIN 4"/>
    <property type="match status" value="1"/>
</dbReference>
<dbReference type="PROSITE" id="PS51269">
    <property type="entry name" value="COMM"/>
    <property type="match status" value="1"/>
</dbReference>
<accession>A0A7S1UFS0</accession>
<evidence type="ECO:0000256" key="1">
    <source>
        <dbReference type="SAM" id="MobiDB-lite"/>
    </source>
</evidence>
<dbReference type="AlphaFoldDB" id="A0A7S1UFS0"/>
<dbReference type="InterPro" id="IPR047155">
    <property type="entry name" value="COMMD4/6/7/8"/>
</dbReference>
<evidence type="ECO:0000313" key="3">
    <source>
        <dbReference type="EMBL" id="CAD9266899.1"/>
    </source>
</evidence>
<feature type="domain" description="COMM" evidence="2">
    <location>
        <begin position="133"/>
        <end position="241"/>
    </location>
</feature>
<feature type="region of interest" description="Disordered" evidence="1">
    <location>
        <begin position="171"/>
        <end position="206"/>
    </location>
</feature>